<keyword evidence="4" id="KW-0812">Transmembrane</keyword>
<organism evidence="5 6">
    <name type="scientific">Heterotrigona itama</name>
    <dbReference type="NCBI Taxonomy" id="395501"/>
    <lineage>
        <taxon>Eukaryota</taxon>
        <taxon>Metazoa</taxon>
        <taxon>Ecdysozoa</taxon>
        <taxon>Arthropoda</taxon>
        <taxon>Hexapoda</taxon>
        <taxon>Insecta</taxon>
        <taxon>Pterygota</taxon>
        <taxon>Neoptera</taxon>
        <taxon>Endopterygota</taxon>
        <taxon>Hymenoptera</taxon>
        <taxon>Apocrita</taxon>
        <taxon>Aculeata</taxon>
        <taxon>Apoidea</taxon>
        <taxon>Anthophila</taxon>
        <taxon>Apidae</taxon>
        <taxon>Heterotrigona</taxon>
    </lineage>
</organism>
<dbReference type="Gene3D" id="3.80.10.10">
    <property type="entry name" value="Ribonuclease Inhibitor"/>
    <property type="match status" value="2"/>
</dbReference>
<dbReference type="OrthoDB" id="26525at2759"/>
<feature type="compositionally biased region" description="Low complexity" evidence="3">
    <location>
        <begin position="655"/>
        <end position="671"/>
    </location>
</feature>
<evidence type="ECO:0000313" key="5">
    <source>
        <dbReference type="EMBL" id="CAD1479524.1"/>
    </source>
</evidence>
<proteinExistence type="predicted"/>
<sequence length="733" mass="82264">MIAIHSGIGLCLRIRQLVATIVPPCSINMFVKKFVTRPIFIPKSQDLARFAVPVLLLAVMALLLMSSYVCLGTKAYKKMKNNFSIENAQSSANKISSKFRQTLGGIIGRRTAKYCQIQTCDAISCSNIPDDSGTTVSDFIENKFKVDCERAKSVKLSLDGCKFAENTLRRNWLSTNLSIEELTFTSCSLGEIDDDAFSLPIYKRTRTITMVKNRLTTLRKATFRHLEALQALNIRENVIESAEFNLLEEVAGSLTTLDLTQAINDREVLRNITGGTALLSSVEILCLSGNDLFAIDAELFVGVPKVKSLYLDHSNIKTVSPDTLTPMASSIEQLMLYDNDITWLPEGLLDSVNKIFRMFVRNNSWHCDCKLKWLKDFVGIQPNAEYLICKTPKENANKSFTQADFCPRSTTTFESTEHWTTSTQQIQSPEQTTPETFPATGGMIHVICNLAEPYLQTFNTRKLLSTGLQFASRFPDFYVSEILDHSIQVSLPDFSEGVTLLWFDNENIVDSLGCAKNVRHSYQLRDIDQQATYTICLLDDNGETVSPLNCLAVTTKSTYESGTWLTNADKSLVFLVMTLSLIVLFLVGGVLSFLLIRRHPTLLRGSKRVMFVKRRNVDVIVLPKGVDIDEEKQRDGKSHEDDYVTPLPPKRMLVSGTSRLSRRSSQSDRNSYISQMETTESQLAFWGLARLKSEQEKLKLIAPPLPPHPCDSIPSISQTIDAKNDRVYEADAY</sequence>
<dbReference type="InterPro" id="IPR003591">
    <property type="entry name" value="Leu-rich_rpt_typical-subtyp"/>
</dbReference>
<protein>
    <recommendedName>
        <fullName evidence="7">LRRCT domain-containing protein</fullName>
    </recommendedName>
</protein>
<accession>A0A6V7HIG2</accession>
<dbReference type="Proteomes" id="UP000752696">
    <property type="component" value="Unassembled WGS sequence"/>
</dbReference>
<keyword evidence="2" id="KW-0677">Repeat</keyword>
<dbReference type="SMART" id="SM00369">
    <property type="entry name" value="LRR_TYP"/>
    <property type="match status" value="3"/>
</dbReference>
<feature type="compositionally biased region" description="Basic and acidic residues" evidence="3">
    <location>
        <begin position="631"/>
        <end position="642"/>
    </location>
</feature>
<dbReference type="EMBL" id="CAJDYZ010011475">
    <property type="protein sequence ID" value="CAD1479524.1"/>
    <property type="molecule type" value="Genomic_DNA"/>
</dbReference>
<evidence type="ECO:0008006" key="7">
    <source>
        <dbReference type="Google" id="ProtNLM"/>
    </source>
</evidence>
<feature type="non-terminal residue" evidence="5">
    <location>
        <position position="733"/>
    </location>
</feature>
<keyword evidence="1" id="KW-0433">Leucine-rich repeat</keyword>
<feature type="transmembrane region" description="Helical" evidence="4">
    <location>
        <begin position="47"/>
        <end position="69"/>
    </location>
</feature>
<evidence type="ECO:0000256" key="3">
    <source>
        <dbReference type="SAM" id="MobiDB-lite"/>
    </source>
</evidence>
<gene>
    <name evidence="5" type="ORF">MHI_LOCUS867060</name>
</gene>
<dbReference type="InterPro" id="IPR001611">
    <property type="entry name" value="Leu-rich_rpt"/>
</dbReference>
<keyword evidence="6" id="KW-1185">Reference proteome</keyword>
<reference evidence="5" key="1">
    <citation type="submission" date="2020-07" db="EMBL/GenBank/DDBJ databases">
        <authorList>
            <person name="Nazaruddin N."/>
        </authorList>
    </citation>
    <scope>NUCLEOTIDE SEQUENCE</scope>
</reference>
<name>A0A6V7HIG2_9HYME</name>
<feature type="transmembrane region" description="Helical" evidence="4">
    <location>
        <begin position="572"/>
        <end position="596"/>
    </location>
</feature>
<dbReference type="AlphaFoldDB" id="A0A6V7HIG2"/>
<keyword evidence="4" id="KW-0472">Membrane</keyword>
<dbReference type="PANTHER" id="PTHR24367">
    <property type="entry name" value="LEUCINE-RICH REPEAT-CONTAINING PROTEIN"/>
    <property type="match status" value="1"/>
</dbReference>
<comment type="caution">
    <text evidence="5">The sequence shown here is derived from an EMBL/GenBank/DDBJ whole genome shotgun (WGS) entry which is preliminary data.</text>
</comment>
<dbReference type="InterPro" id="IPR051295">
    <property type="entry name" value="LGI_related"/>
</dbReference>
<dbReference type="PANTHER" id="PTHR24367:SF318">
    <property type="entry name" value="LEUCINE-RICH GLIOMA-INACTIVATED PROTEIN 1-LIKE"/>
    <property type="match status" value="1"/>
</dbReference>
<evidence type="ECO:0000256" key="2">
    <source>
        <dbReference type="ARBA" id="ARBA00022737"/>
    </source>
</evidence>
<keyword evidence="4" id="KW-1133">Transmembrane helix</keyword>
<evidence type="ECO:0000256" key="4">
    <source>
        <dbReference type="SAM" id="Phobius"/>
    </source>
</evidence>
<dbReference type="InterPro" id="IPR032675">
    <property type="entry name" value="LRR_dom_sf"/>
</dbReference>
<evidence type="ECO:0000313" key="6">
    <source>
        <dbReference type="Proteomes" id="UP000752696"/>
    </source>
</evidence>
<dbReference type="SUPFAM" id="SSF52058">
    <property type="entry name" value="L domain-like"/>
    <property type="match status" value="1"/>
</dbReference>
<feature type="region of interest" description="Disordered" evidence="3">
    <location>
        <begin position="630"/>
        <end position="673"/>
    </location>
</feature>
<evidence type="ECO:0000256" key="1">
    <source>
        <dbReference type="ARBA" id="ARBA00022614"/>
    </source>
</evidence>
<dbReference type="Pfam" id="PF13855">
    <property type="entry name" value="LRR_8"/>
    <property type="match status" value="1"/>
</dbReference>